<dbReference type="Proteomes" id="UP001362899">
    <property type="component" value="Unassembled WGS sequence"/>
</dbReference>
<dbReference type="SUPFAM" id="SSF82153">
    <property type="entry name" value="FAS1 domain"/>
    <property type="match status" value="4"/>
</dbReference>
<feature type="transmembrane region" description="Helical" evidence="2">
    <location>
        <begin position="757"/>
        <end position="780"/>
    </location>
</feature>
<comment type="caution">
    <text evidence="5">The sequence shown here is derived from an EMBL/GenBank/DDBJ whole genome shotgun (WGS) entry which is preliminary data.</text>
</comment>
<evidence type="ECO:0000256" key="3">
    <source>
        <dbReference type="SAM" id="SignalP"/>
    </source>
</evidence>
<dbReference type="Gene3D" id="2.30.180.10">
    <property type="entry name" value="FAS1 domain"/>
    <property type="match status" value="3"/>
</dbReference>
<dbReference type="GO" id="GO:0016236">
    <property type="term" value="P:macroautophagy"/>
    <property type="evidence" value="ECO:0007669"/>
    <property type="project" value="TreeGrafter"/>
</dbReference>
<dbReference type="Pfam" id="PF02469">
    <property type="entry name" value="Fasciclin"/>
    <property type="match status" value="2"/>
</dbReference>
<dbReference type="PROSITE" id="PS50213">
    <property type="entry name" value="FAS1"/>
    <property type="match status" value="3"/>
</dbReference>
<feature type="domain" description="FAS1" evidence="4">
    <location>
        <begin position="600"/>
        <end position="734"/>
    </location>
</feature>
<dbReference type="GO" id="GO:0000329">
    <property type="term" value="C:fungal-type vacuole membrane"/>
    <property type="evidence" value="ECO:0007669"/>
    <property type="project" value="TreeGrafter"/>
</dbReference>
<evidence type="ECO:0000313" key="6">
    <source>
        <dbReference type="Proteomes" id="UP001362899"/>
    </source>
</evidence>
<sequence>MMSLLAWILLPLAVLAVDDGPIRTIIDVLSSSPEFSEILKLIQHRGILPLINESYNSTFLAPVNTAFIGVDVAEISTDQLLYHFVNATVVSSDLANVDGGKIYKTYLDNGNAPISLDLEDGINDQVDFVDLDMFASFDRGVVHSVGSLVEIPGTMSQKLYTSNKLQNFANLLNQGSEFNNGLIFVPRNDAIESWLSEAGDRSSSSVILNYLGSPFGESERRDFLHRHIVLDFDLNSNVAQEVRMQDGTQVTLHPNMSISGSDFNVKAVSDVKVARNGIYVEVDSVAACDPMQFLDLTKEKFILGLGGYALVRTLHLYGHQHLIDGSKKYNESEVIIVPVTETETIMPDVYRQHNISIIRSVDSDSEMDIDWETVVLDYGIQTVDPSTVALYQFLNDKLPVKKNHTLLSSRMKLRSGLYPQRVHFDRHSQGQVTLNWEYLNGAQYILGNTTFYISHDLLPTPSGLTLVLGPMLTSSYSFNFLEKLGLLQLPVQTSWTLFIPTREAWERNWLLMLYLDKNDKALKEVFANLVYKVPVYGDSGTVVVPQLHMADTEIGFNKSKGVFSIKNELVDAAMVVDVADVLFDNGVVHVVNNVPIPKTLEVSSEDLIRAAKRDYFIELLEVAGLAEVLDPNANYTMLIPPTRDLKRNNYTIHTDVKQLQQMLKLHLLPNDPIERMFDGLTVNTLANEELQVQEIDKQSNLFGLSPTSAQHGQHVLMYECGYSNGVISGGSTVVLLDRHISPKWIIPDRFGPNGGTYAILGLLFGVVLACVLILGLIWLISSPSKDSILTESGEYNDIPNEVDENSEVTRSEPIAAPDVSEDRAYGRHLNLP</sequence>
<dbReference type="InterPro" id="IPR000782">
    <property type="entry name" value="FAS1_domain"/>
</dbReference>
<dbReference type="AlphaFoldDB" id="A0AAV5RJI3"/>
<feature type="region of interest" description="Disordered" evidence="1">
    <location>
        <begin position="792"/>
        <end position="832"/>
    </location>
</feature>
<dbReference type="InterPro" id="IPR036378">
    <property type="entry name" value="FAS1_dom_sf"/>
</dbReference>
<protein>
    <recommendedName>
        <fullName evidence="4">FAS1 domain-containing protein</fullName>
    </recommendedName>
</protein>
<keyword evidence="6" id="KW-1185">Reference proteome</keyword>
<dbReference type="EMBL" id="BTGC01000008">
    <property type="protein sequence ID" value="GMM51605.1"/>
    <property type="molecule type" value="Genomic_DNA"/>
</dbReference>
<evidence type="ECO:0000256" key="1">
    <source>
        <dbReference type="SAM" id="MobiDB-lite"/>
    </source>
</evidence>
<dbReference type="InterPro" id="IPR050904">
    <property type="entry name" value="Adhesion/Biosynth-related"/>
</dbReference>
<evidence type="ECO:0000259" key="4">
    <source>
        <dbReference type="PROSITE" id="PS50213"/>
    </source>
</evidence>
<name>A0AAV5RJI3_STABA</name>
<feature type="domain" description="FAS1" evidence="4">
    <location>
        <begin position="22"/>
        <end position="149"/>
    </location>
</feature>
<keyword evidence="2" id="KW-0472">Membrane</keyword>
<proteinExistence type="predicted"/>
<keyword evidence="2" id="KW-1133">Transmembrane helix</keyword>
<feature type="chain" id="PRO_5043674940" description="FAS1 domain-containing protein" evidence="3">
    <location>
        <begin position="17"/>
        <end position="832"/>
    </location>
</feature>
<dbReference type="PANTHER" id="PTHR10900">
    <property type="entry name" value="PERIOSTIN-RELATED"/>
    <property type="match status" value="1"/>
</dbReference>
<feature type="domain" description="FAS1" evidence="4">
    <location>
        <begin position="152"/>
        <end position="286"/>
    </location>
</feature>
<keyword evidence="2" id="KW-0812">Transmembrane</keyword>
<gene>
    <name evidence="5" type="ORF">DASB73_025680</name>
</gene>
<evidence type="ECO:0000313" key="5">
    <source>
        <dbReference type="EMBL" id="GMM51605.1"/>
    </source>
</evidence>
<evidence type="ECO:0000256" key="2">
    <source>
        <dbReference type="SAM" id="Phobius"/>
    </source>
</evidence>
<accession>A0AAV5RJI3</accession>
<organism evidence="5 6">
    <name type="scientific">Starmerella bacillaris</name>
    <name type="common">Yeast</name>
    <name type="synonym">Candida zemplinina</name>
    <dbReference type="NCBI Taxonomy" id="1247836"/>
    <lineage>
        <taxon>Eukaryota</taxon>
        <taxon>Fungi</taxon>
        <taxon>Dikarya</taxon>
        <taxon>Ascomycota</taxon>
        <taxon>Saccharomycotina</taxon>
        <taxon>Dipodascomycetes</taxon>
        <taxon>Dipodascales</taxon>
        <taxon>Trichomonascaceae</taxon>
        <taxon>Starmerella</taxon>
    </lineage>
</organism>
<dbReference type="PANTHER" id="PTHR10900:SF77">
    <property type="entry name" value="FI19380P1"/>
    <property type="match status" value="1"/>
</dbReference>
<dbReference type="SMART" id="SM00554">
    <property type="entry name" value="FAS1"/>
    <property type="match status" value="2"/>
</dbReference>
<feature type="signal peptide" evidence="3">
    <location>
        <begin position="1"/>
        <end position="16"/>
    </location>
</feature>
<reference evidence="5 6" key="1">
    <citation type="journal article" date="2023" name="Elife">
        <title>Identification of key yeast species and microbe-microbe interactions impacting larval growth of Drosophila in the wild.</title>
        <authorList>
            <person name="Mure A."/>
            <person name="Sugiura Y."/>
            <person name="Maeda R."/>
            <person name="Honda K."/>
            <person name="Sakurai N."/>
            <person name="Takahashi Y."/>
            <person name="Watada M."/>
            <person name="Katoh T."/>
            <person name="Gotoh A."/>
            <person name="Gotoh Y."/>
            <person name="Taniguchi I."/>
            <person name="Nakamura K."/>
            <person name="Hayashi T."/>
            <person name="Katayama T."/>
            <person name="Uemura T."/>
            <person name="Hattori Y."/>
        </authorList>
    </citation>
    <scope>NUCLEOTIDE SEQUENCE [LARGE SCALE GENOMIC DNA]</scope>
    <source>
        <strain evidence="5 6">SB-73</strain>
    </source>
</reference>
<keyword evidence="3" id="KW-0732">Signal</keyword>